<organism evidence="5 6">
    <name type="scientific">Macrostomum lignano</name>
    <dbReference type="NCBI Taxonomy" id="282301"/>
    <lineage>
        <taxon>Eukaryota</taxon>
        <taxon>Metazoa</taxon>
        <taxon>Spiralia</taxon>
        <taxon>Lophotrochozoa</taxon>
        <taxon>Platyhelminthes</taxon>
        <taxon>Rhabditophora</taxon>
        <taxon>Macrostomorpha</taxon>
        <taxon>Macrostomida</taxon>
        <taxon>Macrostomidae</taxon>
        <taxon>Macrostomum</taxon>
    </lineage>
</organism>
<protein>
    <submittedName>
        <fullName evidence="6">CUB domain-containing protein</fullName>
    </submittedName>
</protein>
<evidence type="ECO:0000256" key="3">
    <source>
        <dbReference type="SAM" id="MobiDB-lite"/>
    </source>
</evidence>
<reference evidence="6" key="1">
    <citation type="submission" date="2016-11" db="UniProtKB">
        <authorList>
            <consortium name="WormBaseParasite"/>
        </authorList>
    </citation>
    <scope>IDENTIFICATION</scope>
</reference>
<evidence type="ECO:0000313" key="5">
    <source>
        <dbReference type="Proteomes" id="UP000095280"/>
    </source>
</evidence>
<feature type="compositionally biased region" description="Low complexity" evidence="3">
    <location>
        <begin position="125"/>
        <end position="138"/>
    </location>
</feature>
<evidence type="ECO:0000256" key="2">
    <source>
        <dbReference type="PROSITE-ProRule" id="PRU00059"/>
    </source>
</evidence>
<accession>A0A1I8F4A2</accession>
<dbReference type="SUPFAM" id="SSF49854">
    <property type="entry name" value="Spermadhesin, CUB domain"/>
    <property type="match status" value="1"/>
</dbReference>
<dbReference type="Gene3D" id="2.60.120.290">
    <property type="entry name" value="Spermadhesin, CUB domain"/>
    <property type="match status" value="1"/>
</dbReference>
<dbReference type="Pfam" id="PF00431">
    <property type="entry name" value="CUB"/>
    <property type="match status" value="1"/>
</dbReference>
<dbReference type="InterPro" id="IPR035914">
    <property type="entry name" value="Sperma_CUB_dom_sf"/>
</dbReference>
<sequence>MRGAWLKADTKKAMRNFGCGRCRGCAFKGPARAGSDWLFYSAATVSDLLKAGWLPPVQRAEPTLGSGAKQLRQFPPEPDSSRASQPYQPSQLRCLTVREWPSSSGVNLDRRAAQADATDRGRGGRSSSVPSVDPGRSRNALGGSADWITMPLAAAANALALPLTALLLRLAVLLNLLLWAAATGGELLLRVSNSSRSYKAVLFIAFVVCQTCCRNSPRRLRQLHRRRRFPVRLLHLHHAQLPARYPARSDCIKLIRAEYPHQVVKLDFRDEFFIEDNSQCATDYLEIRDGPYGYSPQIPGLLRSRVCGRGRRGDRHWFQLGATCGFASGRTILLSTPG</sequence>
<name>A0A1I8F4A2_9PLAT</name>
<dbReference type="WBParaSite" id="maker-unitig_20075-snap-gene-0.3-mRNA-1">
    <property type="protein sequence ID" value="maker-unitig_20075-snap-gene-0.3-mRNA-1"/>
    <property type="gene ID" value="maker-unitig_20075-snap-gene-0.3"/>
</dbReference>
<proteinExistence type="predicted"/>
<feature type="region of interest" description="Disordered" evidence="3">
    <location>
        <begin position="105"/>
        <end position="138"/>
    </location>
</feature>
<keyword evidence="1" id="KW-1015">Disulfide bond</keyword>
<evidence type="ECO:0000313" key="6">
    <source>
        <dbReference type="WBParaSite" id="maker-unitig_20075-snap-gene-0.3-mRNA-1"/>
    </source>
</evidence>
<feature type="compositionally biased region" description="Basic and acidic residues" evidence="3">
    <location>
        <begin position="108"/>
        <end position="122"/>
    </location>
</feature>
<feature type="region of interest" description="Disordered" evidence="3">
    <location>
        <begin position="60"/>
        <end position="89"/>
    </location>
</feature>
<dbReference type="PROSITE" id="PS01180">
    <property type="entry name" value="CUB"/>
    <property type="match status" value="1"/>
</dbReference>
<keyword evidence="5" id="KW-1185">Reference proteome</keyword>
<evidence type="ECO:0000256" key="1">
    <source>
        <dbReference type="ARBA" id="ARBA00023157"/>
    </source>
</evidence>
<feature type="domain" description="CUB" evidence="4">
    <location>
        <begin position="213"/>
        <end position="338"/>
    </location>
</feature>
<dbReference type="AlphaFoldDB" id="A0A1I8F4A2"/>
<dbReference type="InterPro" id="IPR000859">
    <property type="entry name" value="CUB_dom"/>
</dbReference>
<comment type="caution">
    <text evidence="2">Lacks conserved residue(s) required for the propagation of feature annotation.</text>
</comment>
<evidence type="ECO:0000259" key="4">
    <source>
        <dbReference type="PROSITE" id="PS01180"/>
    </source>
</evidence>
<dbReference type="Proteomes" id="UP000095280">
    <property type="component" value="Unplaced"/>
</dbReference>
<dbReference type="CDD" id="cd00041">
    <property type="entry name" value="CUB"/>
    <property type="match status" value="1"/>
</dbReference>